<name>A0A2K3MFK4_TRIPR</name>
<accession>A0A2K3MFK4</accession>
<evidence type="ECO:0000313" key="2">
    <source>
        <dbReference type="Proteomes" id="UP000236291"/>
    </source>
</evidence>
<dbReference type="EMBL" id="ASHM01060219">
    <property type="protein sequence ID" value="PNX89568.1"/>
    <property type="molecule type" value="Genomic_DNA"/>
</dbReference>
<evidence type="ECO:0000313" key="1">
    <source>
        <dbReference type="EMBL" id="PNX89568.1"/>
    </source>
</evidence>
<dbReference type="PANTHER" id="PTHR33103:SF27">
    <property type="entry name" value="OS04G0594700 PROTEIN"/>
    <property type="match status" value="1"/>
</dbReference>
<proteinExistence type="predicted"/>
<dbReference type="Pfam" id="PF05056">
    <property type="entry name" value="DUF674"/>
    <property type="match status" value="1"/>
</dbReference>
<reference evidence="1 2" key="2">
    <citation type="journal article" date="2017" name="Front. Plant Sci.">
        <title>Gene Classification and Mining of Molecular Markers Useful in Red Clover (Trifolium pratense) Breeding.</title>
        <authorList>
            <person name="Istvanek J."/>
            <person name="Dluhosova J."/>
            <person name="Dluhos P."/>
            <person name="Patkova L."/>
            <person name="Nedelnik J."/>
            <person name="Repkova J."/>
        </authorList>
    </citation>
    <scope>NUCLEOTIDE SEQUENCE [LARGE SCALE GENOMIC DNA]</scope>
    <source>
        <strain evidence="2">cv. Tatra</strain>
        <tissue evidence="1">Young leaves</tissue>
    </source>
</reference>
<protein>
    <submittedName>
        <fullName evidence="1">30S ribosomal protein s18</fullName>
    </submittedName>
</protein>
<dbReference type="Proteomes" id="UP000236291">
    <property type="component" value="Unassembled WGS sequence"/>
</dbReference>
<organism evidence="1 2">
    <name type="scientific">Trifolium pratense</name>
    <name type="common">Red clover</name>
    <dbReference type="NCBI Taxonomy" id="57577"/>
    <lineage>
        <taxon>Eukaryota</taxon>
        <taxon>Viridiplantae</taxon>
        <taxon>Streptophyta</taxon>
        <taxon>Embryophyta</taxon>
        <taxon>Tracheophyta</taxon>
        <taxon>Spermatophyta</taxon>
        <taxon>Magnoliopsida</taxon>
        <taxon>eudicotyledons</taxon>
        <taxon>Gunneridae</taxon>
        <taxon>Pentapetalae</taxon>
        <taxon>rosids</taxon>
        <taxon>fabids</taxon>
        <taxon>Fabales</taxon>
        <taxon>Fabaceae</taxon>
        <taxon>Papilionoideae</taxon>
        <taxon>50 kb inversion clade</taxon>
        <taxon>NPAAA clade</taxon>
        <taxon>Hologalegina</taxon>
        <taxon>IRL clade</taxon>
        <taxon>Trifolieae</taxon>
        <taxon>Trifolium</taxon>
    </lineage>
</organism>
<comment type="caution">
    <text evidence="1">The sequence shown here is derived from an EMBL/GenBank/DDBJ whole genome shotgun (WGS) entry which is preliminary data.</text>
</comment>
<gene>
    <name evidence="1" type="ORF">L195_g045688</name>
</gene>
<keyword evidence="1" id="KW-0689">Ribosomal protein</keyword>
<reference evidence="1 2" key="1">
    <citation type="journal article" date="2014" name="Am. J. Bot.">
        <title>Genome assembly and annotation for red clover (Trifolium pratense; Fabaceae).</title>
        <authorList>
            <person name="Istvanek J."/>
            <person name="Jaros M."/>
            <person name="Krenek A."/>
            <person name="Repkova J."/>
        </authorList>
    </citation>
    <scope>NUCLEOTIDE SEQUENCE [LARGE SCALE GENOMIC DNA]</scope>
    <source>
        <strain evidence="2">cv. Tatra</strain>
        <tissue evidence="1">Young leaves</tissue>
    </source>
</reference>
<dbReference type="PANTHER" id="PTHR33103">
    <property type="entry name" value="OS01G0153900 PROTEIN"/>
    <property type="match status" value="1"/>
</dbReference>
<keyword evidence="1" id="KW-0687">Ribonucleoprotein</keyword>
<sequence>MAYAQPQKETKTIPLKVVVNTYSKKVVFVEATKDFVDTLFSFLSLPLGTIVRLLATTNNNNDQQQLPESSPFLENIKNLYQNVQNITSNDVWNNPACKQILLRPRNPCESMCNELFLNIDDTESTSKFYVCSFCDKFTTFENLNCTCGNPPDRQPRKLDSDDCAKFLADLHKNGDRIKDFKLDSAKGSHMQHWRTGGNVVVFLILFLNFMSPAHGVKSRLRFVAIVVATMCIAAVAA</sequence>
<dbReference type="STRING" id="57577.A0A2K3MFK4"/>
<dbReference type="AlphaFoldDB" id="A0A2K3MFK4"/>
<dbReference type="GO" id="GO:0005840">
    <property type="term" value="C:ribosome"/>
    <property type="evidence" value="ECO:0007669"/>
    <property type="project" value="UniProtKB-KW"/>
</dbReference>
<dbReference type="InterPro" id="IPR007750">
    <property type="entry name" value="DUF674"/>
</dbReference>